<keyword evidence="1" id="KW-1133">Transmembrane helix</keyword>
<keyword evidence="1" id="KW-0812">Transmembrane</keyword>
<feature type="transmembrane region" description="Helical" evidence="1">
    <location>
        <begin position="214"/>
        <end position="232"/>
    </location>
</feature>
<dbReference type="InterPro" id="IPR043038">
    <property type="entry name" value="VbhA_sf"/>
</dbReference>
<evidence type="ECO:0000313" key="2">
    <source>
        <dbReference type="EMBL" id="ANB77962.1"/>
    </source>
</evidence>
<name>A0A160FXD6_9BURK</name>
<evidence type="ECO:0000313" key="3">
    <source>
        <dbReference type="Proteomes" id="UP000076852"/>
    </source>
</evidence>
<evidence type="ECO:0000256" key="1">
    <source>
        <dbReference type="SAM" id="Phobius"/>
    </source>
</evidence>
<sequence length="234" mass="26103">MNRELSEQERAERRQIVDEMMAAGGLDKLEVAYLEAYARGDLSLDEVSGRIIGRADAKAEQVMAEAAEDAQTFMAHSEIEQQRILRQAELEAKRIQDGLGGPAELLSALLSSAENPSAAMRDLLLHGTEEQLGLTAKYLASVPGSDDALDGTLRQILHDMPAPELRDVWLNRLRPMLIEWQILSQEQLRKLDADVSNLLRAYQKRPGLTRAQKYMIAAVVGAILFFVVRSFWSS</sequence>
<keyword evidence="1" id="KW-0472">Membrane</keyword>
<dbReference type="KEGG" id="buz:AYM40_36975"/>
<organism evidence="2 3">
    <name type="scientific">Paraburkholderia phytofirmans OLGA172</name>
    <dbReference type="NCBI Taxonomy" id="1417228"/>
    <lineage>
        <taxon>Bacteria</taxon>
        <taxon>Pseudomonadati</taxon>
        <taxon>Pseudomonadota</taxon>
        <taxon>Betaproteobacteria</taxon>
        <taxon>Burkholderiales</taxon>
        <taxon>Burkholderiaceae</taxon>
        <taxon>Paraburkholderia</taxon>
    </lineage>
</organism>
<dbReference type="AlphaFoldDB" id="A0A160FXD6"/>
<dbReference type="Gene3D" id="1.10.8.1050">
    <property type="entry name" value="Antitoxin VbhA-like"/>
    <property type="match status" value="1"/>
</dbReference>
<keyword evidence="3" id="KW-1185">Reference proteome</keyword>
<dbReference type="EMBL" id="CP014581">
    <property type="protein sequence ID" value="ANB77962.1"/>
    <property type="molecule type" value="Genomic_DNA"/>
</dbReference>
<reference evidence="2 3" key="1">
    <citation type="journal article" date="2016" name="Gene">
        <title>PacBio SMRT assembly of a complex multi-replicon genome reveals chlorocatechol degradative operon in a region of genome plasticity.</title>
        <authorList>
            <person name="Ricker N."/>
            <person name="Shen S.Y."/>
            <person name="Goordial J."/>
            <person name="Jin S."/>
            <person name="Fulthorpe R.R."/>
        </authorList>
    </citation>
    <scope>NUCLEOTIDE SEQUENCE [LARGE SCALE GENOMIC DNA]</scope>
    <source>
        <strain evidence="2 3">OLGA172</strain>
        <plasmid evidence="3">polga2</plasmid>
    </source>
</reference>
<accession>A0A160FXD6</accession>
<dbReference type="OrthoDB" id="8997165at2"/>
<dbReference type="RefSeq" id="WP_063501135.1">
    <property type="nucleotide sequence ID" value="NZ_CP014581.1"/>
</dbReference>
<geneLocation type="plasmid" evidence="3">
    <name>polga2</name>
</geneLocation>
<proteinExistence type="predicted"/>
<dbReference type="Proteomes" id="UP000076852">
    <property type="component" value="Plasmid pOLGA2"/>
</dbReference>
<protein>
    <submittedName>
        <fullName evidence="2">Uncharacterized protein</fullName>
    </submittedName>
</protein>
<gene>
    <name evidence="2" type="ORF">AYM40_36975</name>
</gene>
<keyword evidence="2" id="KW-0614">Plasmid</keyword>